<evidence type="ECO:0000313" key="5">
    <source>
        <dbReference type="Proteomes" id="UP000235786"/>
    </source>
</evidence>
<feature type="compositionally biased region" description="Low complexity" evidence="2">
    <location>
        <begin position="77"/>
        <end position="94"/>
    </location>
</feature>
<dbReference type="Proteomes" id="UP000235786">
    <property type="component" value="Unassembled WGS sequence"/>
</dbReference>
<dbReference type="InterPro" id="IPR021858">
    <property type="entry name" value="Fun_TF"/>
</dbReference>
<gene>
    <name evidence="4" type="ORF">L207DRAFT_448576</name>
</gene>
<dbReference type="GO" id="GO:0001228">
    <property type="term" value="F:DNA-binding transcription activator activity, RNA polymerase II-specific"/>
    <property type="evidence" value="ECO:0007669"/>
    <property type="project" value="TreeGrafter"/>
</dbReference>
<dbReference type="Gene3D" id="4.10.240.10">
    <property type="entry name" value="Zn(2)-C6 fungal-type DNA-binding domain"/>
    <property type="match status" value="1"/>
</dbReference>
<dbReference type="AlphaFoldDB" id="A0A2J6S8H9"/>
<dbReference type="Pfam" id="PF11951">
    <property type="entry name" value="Fungal_trans_2"/>
    <property type="match status" value="1"/>
</dbReference>
<dbReference type="InterPro" id="IPR053157">
    <property type="entry name" value="Sterol_Uptake_Regulator"/>
</dbReference>
<dbReference type="PANTHER" id="PTHR47784">
    <property type="entry name" value="STEROL UPTAKE CONTROL PROTEIN 2"/>
    <property type="match status" value="1"/>
</dbReference>
<dbReference type="SUPFAM" id="SSF57701">
    <property type="entry name" value="Zn2/Cys6 DNA-binding domain"/>
    <property type="match status" value="1"/>
</dbReference>
<feature type="region of interest" description="Disordered" evidence="2">
    <location>
        <begin position="67"/>
        <end position="94"/>
    </location>
</feature>
<evidence type="ECO:0000256" key="2">
    <source>
        <dbReference type="SAM" id="MobiDB-lite"/>
    </source>
</evidence>
<feature type="domain" description="Zn(2)-C6 fungal-type" evidence="3">
    <location>
        <begin position="26"/>
        <end position="60"/>
    </location>
</feature>
<dbReference type="InterPro" id="IPR001138">
    <property type="entry name" value="Zn2Cys6_DnaBD"/>
</dbReference>
<sequence>MAEIPYPIVFDRARAQQRPHRKSKLGCKVCKARKIKCDEVRPVCGNCYRRFPNPEEECEFEYNSPQRGFSPSSANEPRPSTSRASSISTTFSSSLPTSRSMELRLFHHYSTVTCLTMPTCEEEAGIRMWKTTIPSLAFECTYVYSAILAISALHLLSLTPDDIALKAATYQYIDETVSTHREEMNVPNSSNSVNRLATSVLLTLHAKLRTICERTTSGPYSLPINYFILQHGANDMFLSTPEWGSAFTAYVAVYSHLAPHLQPPAPPQPENHAYINRDFPYDPLPNYVEFDESLLLDRKELYVHALTYISLIKECILKGENPSWIRHRLGIFPTTLRKGFCTLIQEEDPLCLLIVARLFALLKFVDEPWYLQGTAEYEVRGLETMLPDEWKWGMEWPLGILENSSLFMS</sequence>
<dbReference type="OrthoDB" id="3546279at2759"/>
<evidence type="ECO:0000313" key="4">
    <source>
        <dbReference type="EMBL" id="PMD47061.1"/>
    </source>
</evidence>
<keyword evidence="5" id="KW-1185">Reference proteome</keyword>
<dbReference type="EMBL" id="KZ613938">
    <property type="protein sequence ID" value="PMD47061.1"/>
    <property type="molecule type" value="Genomic_DNA"/>
</dbReference>
<proteinExistence type="predicted"/>
<reference evidence="4 5" key="1">
    <citation type="submission" date="2016-04" db="EMBL/GenBank/DDBJ databases">
        <title>A degradative enzymes factory behind the ericoid mycorrhizal symbiosis.</title>
        <authorList>
            <consortium name="DOE Joint Genome Institute"/>
            <person name="Martino E."/>
            <person name="Morin E."/>
            <person name="Grelet G."/>
            <person name="Kuo A."/>
            <person name="Kohler A."/>
            <person name="Daghino S."/>
            <person name="Barry K."/>
            <person name="Choi C."/>
            <person name="Cichocki N."/>
            <person name="Clum A."/>
            <person name="Copeland A."/>
            <person name="Hainaut M."/>
            <person name="Haridas S."/>
            <person name="Labutti K."/>
            <person name="Lindquist E."/>
            <person name="Lipzen A."/>
            <person name="Khouja H.-R."/>
            <person name="Murat C."/>
            <person name="Ohm R."/>
            <person name="Olson A."/>
            <person name="Spatafora J."/>
            <person name="Veneault-Fourrey C."/>
            <person name="Henrissat B."/>
            <person name="Grigoriev I."/>
            <person name="Martin F."/>
            <person name="Perotto S."/>
        </authorList>
    </citation>
    <scope>NUCLEOTIDE SEQUENCE [LARGE SCALE GENOMIC DNA]</scope>
    <source>
        <strain evidence="4 5">F</strain>
    </source>
</reference>
<evidence type="ECO:0000259" key="3">
    <source>
        <dbReference type="PROSITE" id="PS50048"/>
    </source>
</evidence>
<dbReference type="InterPro" id="IPR036864">
    <property type="entry name" value="Zn2-C6_fun-type_DNA-bd_sf"/>
</dbReference>
<name>A0A2J6S8H9_HYAVF</name>
<dbReference type="PROSITE" id="PS50048">
    <property type="entry name" value="ZN2_CY6_FUNGAL_2"/>
    <property type="match status" value="1"/>
</dbReference>
<keyword evidence="1" id="KW-0539">Nucleus</keyword>
<accession>A0A2J6S8H9</accession>
<evidence type="ECO:0000256" key="1">
    <source>
        <dbReference type="ARBA" id="ARBA00023242"/>
    </source>
</evidence>
<dbReference type="SMART" id="SM00066">
    <property type="entry name" value="GAL4"/>
    <property type="match status" value="1"/>
</dbReference>
<dbReference type="GO" id="GO:0008270">
    <property type="term" value="F:zinc ion binding"/>
    <property type="evidence" value="ECO:0007669"/>
    <property type="project" value="InterPro"/>
</dbReference>
<dbReference type="PANTHER" id="PTHR47784:SF5">
    <property type="entry name" value="STEROL UPTAKE CONTROL PROTEIN 2"/>
    <property type="match status" value="1"/>
</dbReference>
<dbReference type="CDD" id="cd00067">
    <property type="entry name" value="GAL4"/>
    <property type="match status" value="1"/>
</dbReference>
<organism evidence="4 5">
    <name type="scientific">Hyaloscypha variabilis (strain UAMH 11265 / GT02V1 / F)</name>
    <name type="common">Meliniomyces variabilis</name>
    <dbReference type="NCBI Taxonomy" id="1149755"/>
    <lineage>
        <taxon>Eukaryota</taxon>
        <taxon>Fungi</taxon>
        <taxon>Dikarya</taxon>
        <taxon>Ascomycota</taxon>
        <taxon>Pezizomycotina</taxon>
        <taxon>Leotiomycetes</taxon>
        <taxon>Helotiales</taxon>
        <taxon>Hyaloscyphaceae</taxon>
        <taxon>Hyaloscypha</taxon>
        <taxon>Hyaloscypha variabilis</taxon>
    </lineage>
</organism>
<dbReference type="Pfam" id="PF00172">
    <property type="entry name" value="Zn_clus"/>
    <property type="match status" value="1"/>
</dbReference>
<protein>
    <recommendedName>
        <fullName evidence="3">Zn(2)-C6 fungal-type domain-containing protein</fullName>
    </recommendedName>
</protein>